<keyword evidence="2" id="KW-0812">Transmembrane</keyword>
<name>A0A1G2IUF7_9BACT</name>
<dbReference type="Proteomes" id="UP000178650">
    <property type="component" value="Unassembled WGS sequence"/>
</dbReference>
<gene>
    <name evidence="3" type="ORF">A2358_02515</name>
</gene>
<accession>A0A1G2IUF7</accession>
<feature type="transmembrane region" description="Helical" evidence="2">
    <location>
        <begin position="9"/>
        <end position="31"/>
    </location>
</feature>
<keyword evidence="2" id="KW-0472">Membrane</keyword>
<evidence type="ECO:0000256" key="2">
    <source>
        <dbReference type="SAM" id="Phobius"/>
    </source>
</evidence>
<dbReference type="STRING" id="1802223.A2358_02515"/>
<evidence type="ECO:0000313" key="3">
    <source>
        <dbReference type="EMBL" id="OGZ78197.1"/>
    </source>
</evidence>
<keyword evidence="2" id="KW-1133">Transmembrane helix</keyword>
<organism evidence="3 4">
    <name type="scientific">Candidatus Staskawiczbacteria bacterium RIFOXYB1_FULL_37_44</name>
    <dbReference type="NCBI Taxonomy" id="1802223"/>
    <lineage>
        <taxon>Bacteria</taxon>
        <taxon>Candidatus Staskawicziibacteriota</taxon>
    </lineage>
</organism>
<sequence>MQKQNQKRFILPVVIILITVAVLGTGGYFTYRYLSKSQNPTPNPSASSGQDAQPNPSAKNSNNNNNPIVCTQDAKQCPDGSYVGRTGPKCEFAPCPAVVDSTAGWKTYTNTQYGFEIKYPVNWKLSEEYGVLFYPAEYEKEAVSCYGGSSFGGCNAHKISIVIQPYTNIENYWLWNIIANKSNIKAPLKMPVDDQIIKDSKTVNLGDNKVVEVIDGFGPGNWQRNYFVIDSPEKQSLIIFHSENNKNPISIVTVAEEMLSTFKFTK</sequence>
<evidence type="ECO:0000313" key="4">
    <source>
        <dbReference type="Proteomes" id="UP000178650"/>
    </source>
</evidence>
<comment type="caution">
    <text evidence="3">The sequence shown here is derived from an EMBL/GenBank/DDBJ whole genome shotgun (WGS) entry which is preliminary data.</text>
</comment>
<feature type="compositionally biased region" description="Low complexity" evidence="1">
    <location>
        <begin position="54"/>
        <end position="65"/>
    </location>
</feature>
<evidence type="ECO:0000256" key="1">
    <source>
        <dbReference type="SAM" id="MobiDB-lite"/>
    </source>
</evidence>
<proteinExistence type="predicted"/>
<dbReference type="EMBL" id="MHPJ01000026">
    <property type="protein sequence ID" value="OGZ78197.1"/>
    <property type="molecule type" value="Genomic_DNA"/>
</dbReference>
<feature type="region of interest" description="Disordered" evidence="1">
    <location>
        <begin position="39"/>
        <end position="65"/>
    </location>
</feature>
<reference evidence="3 4" key="1">
    <citation type="journal article" date="2016" name="Nat. Commun.">
        <title>Thousands of microbial genomes shed light on interconnected biogeochemical processes in an aquifer system.</title>
        <authorList>
            <person name="Anantharaman K."/>
            <person name="Brown C.T."/>
            <person name="Hug L.A."/>
            <person name="Sharon I."/>
            <person name="Castelle C.J."/>
            <person name="Probst A.J."/>
            <person name="Thomas B.C."/>
            <person name="Singh A."/>
            <person name="Wilkins M.J."/>
            <person name="Karaoz U."/>
            <person name="Brodie E.L."/>
            <person name="Williams K.H."/>
            <person name="Hubbard S.S."/>
            <person name="Banfield J.F."/>
        </authorList>
    </citation>
    <scope>NUCLEOTIDE SEQUENCE [LARGE SCALE GENOMIC DNA]</scope>
</reference>
<protein>
    <submittedName>
        <fullName evidence="3">Uncharacterized protein</fullName>
    </submittedName>
</protein>
<dbReference type="AlphaFoldDB" id="A0A1G2IUF7"/>
<feature type="compositionally biased region" description="Polar residues" evidence="1">
    <location>
        <begin position="39"/>
        <end position="53"/>
    </location>
</feature>